<keyword evidence="1" id="KW-0732">Signal</keyword>
<proteinExistence type="predicted"/>
<feature type="chain" id="PRO_5037709996" evidence="1">
    <location>
        <begin position="28"/>
        <end position="111"/>
    </location>
</feature>
<dbReference type="AlphaFoldDB" id="A0A916TS22"/>
<reference evidence="2" key="1">
    <citation type="journal article" date="2014" name="Int. J. Syst. Evol. Microbiol.">
        <title>Complete genome sequence of Corynebacterium casei LMG S-19264T (=DSM 44701T), isolated from a smear-ripened cheese.</title>
        <authorList>
            <consortium name="US DOE Joint Genome Institute (JGI-PGF)"/>
            <person name="Walter F."/>
            <person name="Albersmeier A."/>
            <person name="Kalinowski J."/>
            <person name="Ruckert C."/>
        </authorList>
    </citation>
    <scope>NUCLEOTIDE SEQUENCE</scope>
    <source>
        <strain evidence="2">CGMCC 1.15095</strain>
    </source>
</reference>
<feature type="signal peptide" evidence="1">
    <location>
        <begin position="1"/>
        <end position="27"/>
    </location>
</feature>
<dbReference type="EMBL" id="BMHK01000011">
    <property type="protein sequence ID" value="GGC00854.1"/>
    <property type="molecule type" value="Genomic_DNA"/>
</dbReference>
<evidence type="ECO:0000313" key="2">
    <source>
        <dbReference type="EMBL" id="GGC00854.1"/>
    </source>
</evidence>
<evidence type="ECO:0000256" key="1">
    <source>
        <dbReference type="SAM" id="SignalP"/>
    </source>
</evidence>
<organism evidence="2 3">
    <name type="scientific">Novosphingobium endophyticum</name>
    <dbReference type="NCBI Taxonomy" id="1955250"/>
    <lineage>
        <taxon>Bacteria</taxon>
        <taxon>Pseudomonadati</taxon>
        <taxon>Pseudomonadota</taxon>
        <taxon>Alphaproteobacteria</taxon>
        <taxon>Sphingomonadales</taxon>
        <taxon>Sphingomonadaceae</taxon>
        <taxon>Novosphingobium</taxon>
    </lineage>
</organism>
<keyword evidence="3" id="KW-1185">Reference proteome</keyword>
<accession>A0A916TS22</accession>
<reference evidence="2" key="2">
    <citation type="submission" date="2020-09" db="EMBL/GenBank/DDBJ databases">
        <authorList>
            <person name="Sun Q."/>
            <person name="Zhou Y."/>
        </authorList>
    </citation>
    <scope>NUCLEOTIDE SEQUENCE</scope>
    <source>
        <strain evidence="2">CGMCC 1.15095</strain>
    </source>
</reference>
<evidence type="ECO:0000313" key="3">
    <source>
        <dbReference type="Proteomes" id="UP000608154"/>
    </source>
</evidence>
<comment type="caution">
    <text evidence="2">The sequence shown here is derived from an EMBL/GenBank/DDBJ whole genome shotgun (WGS) entry which is preliminary data.</text>
</comment>
<name>A0A916TS22_9SPHN</name>
<sequence>MESNIMRTYFASLLVAAAGLTGMTAHADDSAVAAPTAKAAYNTAETPLGDLLDDPAAKAVLQKHLPDLISGDGIAMARGMTLKALQGYAADQVTDEKLAAIDADLQKLAGK</sequence>
<dbReference type="Proteomes" id="UP000608154">
    <property type="component" value="Unassembled WGS sequence"/>
</dbReference>
<gene>
    <name evidence="2" type="ORF">GCM10011494_19250</name>
</gene>
<protein>
    <submittedName>
        <fullName evidence="2">Uncharacterized protein</fullName>
    </submittedName>
</protein>